<evidence type="ECO:0000313" key="3">
    <source>
        <dbReference type="EMBL" id="MCY1004970.1"/>
    </source>
</evidence>
<evidence type="ECO:0000313" key="4">
    <source>
        <dbReference type="Proteomes" id="UP001150924"/>
    </source>
</evidence>
<dbReference type="RefSeq" id="WP_267778870.1">
    <property type="nucleotide sequence ID" value="NZ_JAPNKE010000002.1"/>
</dbReference>
<dbReference type="PROSITE" id="PS51257">
    <property type="entry name" value="PROKAR_LIPOPROTEIN"/>
    <property type="match status" value="1"/>
</dbReference>
<name>A0A9X3EJR6_9BACT</name>
<gene>
    <name evidence="3" type="ORF">OV079_05165</name>
</gene>
<evidence type="ECO:0008006" key="5">
    <source>
        <dbReference type="Google" id="ProtNLM"/>
    </source>
</evidence>
<proteinExistence type="predicted"/>
<reference evidence="3" key="1">
    <citation type="submission" date="2022-11" db="EMBL/GenBank/DDBJ databases">
        <title>Minimal conservation of predation-associated metabolite biosynthetic gene clusters underscores biosynthetic potential of Myxococcota including descriptions for ten novel species: Archangium lansinium sp. nov., Myxococcus landrumus sp. nov., Nannocystis bai.</title>
        <authorList>
            <person name="Ahearne A."/>
            <person name="Stevens C."/>
            <person name="Phillips K."/>
        </authorList>
    </citation>
    <scope>NUCLEOTIDE SEQUENCE</scope>
    <source>
        <strain evidence="3">Na p29</strain>
    </source>
</reference>
<accession>A0A9X3EJR6</accession>
<evidence type="ECO:0000256" key="1">
    <source>
        <dbReference type="SAM" id="MobiDB-lite"/>
    </source>
</evidence>
<feature type="region of interest" description="Disordered" evidence="1">
    <location>
        <begin position="32"/>
        <end position="84"/>
    </location>
</feature>
<dbReference type="Proteomes" id="UP001150924">
    <property type="component" value="Unassembled WGS sequence"/>
</dbReference>
<organism evidence="3 4">
    <name type="scientific">Nannocystis pusilla</name>
    <dbReference type="NCBI Taxonomy" id="889268"/>
    <lineage>
        <taxon>Bacteria</taxon>
        <taxon>Pseudomonadati</taxon>
        <taxon>Myxococcota</taxon>
        <taxon>Polyangia</taxon>
        <taxon>Nannocystales</taxon>
        <taxon>Nannocystaceae</taxon>
        <taxon>Nannocystis</taxon>
    </lineage>
</organism>
<keyword evidence="2" id="KW-0732">Signal</keyword>
<protein>
    <recommendedName>
        <fullName evidence="5">Lipoprotein</fullName>
    </recommendedName>
</protein>
<dbReference type="EMBL" id="JAPNKE010000002">
    <property type="protein sequence ID" value="MCY1004970.1"/>
    <property type="molecule type" value="Genomic_DNA"/>
</dbReference>
<dbReference type="AlphaFoldDB" id="A0A9X3EJR6"/>
<comment type="caution">
    <text evidence="3">The sequence shown here is derived from an EMBL/GenBank/DDBJ whole genome shotgun (WGS) entry which is preliminary data.</text>
</comment>
<feature type="chain" id="PRO_5040800566" description="Lipoprotein" evidence="2">
    <location>
        <begin position="32"/>
        <end position="325"/>
    </location>
</feature>
<sequence length="325" mass="32564">MATSTRAPSILAGLSSPLALALLLACGPQPATTTDGTTNDGTTTATTTGAPVTTSGEPGTSSTASTTSPTTADDPTTDAASTGAGFIVSPDGGTCTHGVRQSRCYQCDIWSQDCPGASKCSAYDSDHDGTWDAHKCAPLFPDPAAPGEPCTVEGSPTSGIDDCDLDSMCFLVDPDTLVGTCVRTCDGSPEAPECPAGDACHVSHDGDLSLCLPKCDPLLADCPMGQVCIPTSYQDFACTPDLSGAAGQAFDPCLDEAACDPGLACVDAELAAECDPQQSGRCCLPFCDPGQPPACPGAGQQCLPFVHPGADEPVPGGPGLCALPP</sequence>
<feature type="signal peptide" evidence="2">
    <location>
        <begin position="1"/>
        <end position="31"/>
    </location>
</feature>
<evidence type="ECO:0000256" key="2">
    <source>
        <dbReference type="SAM" id="SignalP"/>
    </source>
</evidence>
<keyword evidence="4" id="KW-1185">Reference proteome</keyword>